<sequence length="43" mass="5021">MLPVLLSPLLHERLHVSPPFLPALQNLHRNVERLRYVEATHGR</sequence>
<proteinExistence type="predicted"/>
<accession>A0A6V7IHL1</accession>
<gene>
    <name evidence="1" type="ORF">BBRV_LOCUS25373</name>
</gene>
<evidence type="ECO:0000313" key="1">
    <source>
        <dbReference type="EMBL" id="CAD1539109.1"/>
    </source>
</evidence>
<name>A0A6V7IHL1_9HYME</name>
<organism evidence="1">
    <name type="scientific">Bracon brevicornis</name>
    <dbReference type="NCBI Taxonomy" id="1563983"/>
    <lineage>
        <taxon>Eukaryota</taxon>
        <taxon>Metazoa</taxon>
        <taxon>Ecdysozoa</taxon>
        <taxon>Arthropoda</taxon>
        <taxon>Hexapoda</taxon>
        <taxon>Insecta</taxon>
        <taxon>Pterygota</taxon>
        <taxon>Neoptera</taxon>
        <taxon>Endopterygota</taxon>
        <taxon>Hymenoptera</taxon>
        <taxon>Apocrita</taxon>
        <taxon>Ichneumonoidea</taxon>
        <taxon>Braconidae</taxon>
        <taxon>Braconinae</taxon>
        <taxon>Bracon</taxon>
    </lineage>
</organism>
<reference evidence="1" key="1">
    <citation type="submission" date="2020-07" db="EMBL/GenBank/DDBJ databases">
        <authorList>
            <person name="Ferguson B K."/>
        </authorList>
    </citation>
    <scope>NUCLEOTIDE SEQUENCE</scope>
    <source>
        <strain evidence="1">L06</strain>
    </source>
</reference>
<dbReference type="AlphaFoldDB" id="A0A6V7IHL1"/>
<protein>
    <submittedName>
        <fullName evidence="1">Uncharacterized protein</fullName>
    </submittedName>
</protein>
<dbReference type="EMBL" id="CADCXW020000003">
    <property type="protein sequence ID" value="CAD1539109.1"/>
    <property type="molecule type" value="Genomic_DNA"/>
</dbReference>